<protein>
    <submittedName>
        <fullName evidence="2">Uncharacterized protein</fullName>
    </submittedName>
</protein>
<feature type="compositionally biased region" description="Basic and acidic residues" evidence="1">
    <location>
        <begin position="81"/>
        <end position="90"/>
    </location>
</feature>
<organism evidence="2 3">
    <name type="scientific">Jimgerdemannia flammicorona</name>
    <dbReference type="NCBI Taxonomy" id="994334"/>
    <lineage>
        <taxon>Eukaryota</taxon>
        <taxon>Fungi</taxon>
        <taxon>Fungi incertae sedis</taxon>
        <taxon>Mucoromycota</taxon>
        <taxon>Mucoromycotina</taxon>
        <taxon>Endogonomycetes</taxon>
        <taxon>Endogonales</taxon>
        <taxon>Endogonaceae</taxon>
        <taxon>Jimgerdemannia</taxon>
    </lineage>
</organism>
<evidence type="ECO:0000313" key="3">
    <source>
        <dbReference type="Proteomes" id="UP000268093"/>
    </source>
</evidence>
<reference evidence="2 3" key="1">
    <citation type="journal article" date="2018" name="New Phytol.">
        <title>Phylogenomics of Endogonaceae and evolution of mycorrhizas within Mucoromycota.</title>
        <authorList>
            <person name="Chang Y."/>
            <person name="Desiro A."/>
            <person name="Na H."/>
            <person name="Sandor L."/>
            <person name="Lipzen A."/>
            <person name="Clum A."/>
            <person name="Barry K."/>
            <person name="Grigoriev I.V."/>
            <person name="Martin F.M."/>
            <person name="Stajich J.E."/>
            <person name="Smith M.E."/>
            <person name="Bonito G."/>
            <person name="Spatafora J.W."/>
        </authorList>
    </citation>
    <scope>NUCLEOTIDE SEQUENCE [LARGE SCALE GENOMIC DNA]</scope>
    <source>
        <strain evidence="2 3">GMNB39</strain>
    </source>
</reference>
<feature type="region of interest" description="Disordered" evidence="1">
    <location>
        <begin position="1"/>
        <end position="96"/>
    </location>
</feature>
<accession>A0A433A259</accession>
<evidence type="ECO:0000313" key="2">
    <source>
        <dbReference type="EMBL" id="RUO96766.1"/>
    </source>
</evidence>
<gene>
    <name evidence="2" type="ORF">BC936DRAFT_141482</name>
</gene>
<proteinExistence type="predicted"/>
<name>A0A433A259_9FUNG</name>
<comment type="caution">
    <text evidence="2">The sequence shown here is derived from an EMBL/GenBank/DDBJ whole genome shotgun (WGS) entry which is preliminary data.</text>
</comment>
<dbReference type="EMBL" id="RBNI01019755">
    <property type="protein sequence ID" value="RUO96766.1"/>
    <property type="molecule type" value="Genomic_DNA"/>
</dbReference>
<feature type="compositionally biased region" description="Basic and acidic residues" evidence="1">
    <location>
        <begin position="19"/>
        <end position="32"/>
    </location>
</feature>
<keyword evidence="3" id="KW-1185">Reference proteome</keyword>
<dbReference type="Proteomes" id="UP000268093">
    <property type="component" value="Unassembled WGS sequence"/>
</dbReference>
<dbReference type="AlphaFoldDB" id="A0A433A259"/>
<evidence type="ECO:0000256" key="1">
    <source>
        <dbReference type="SAM" id="MobiDB-lite"/>
    </source>
</evidence>
<feature type="compositionally biased region" description="Acidic residues" evidence="1">
    <location>
        <begin position="33"/>
        <end position="80"/>
    </location>
</feature>
<sequence>MAQQVNKRKDSDETDRLEDDGSLRIKRQKTDVAEDQDDNEDHDDYGDEVDDLGGEDDEVDLEDDDGEEDGEEVYDDEDDPTESRLNREGDGPIPPIADLYAWVDEPGVLQCHRGDKMDRAMASQALHGDADEDDPEADALAGDAEDAITDAYQIDLADLIEEDPELTADQRALYDKVSALFNCWVRCKVVTEEPKNDADGKPVAYLPITAFEMEPRKGSVSTAYGPWRYLVDAAQVDEVVEESLGKLMQVYL</sequence>